<dbReference type="Gene3D" id="3.40.30.10">
    <property type="entry name" value="Glutaredoxin"/>
    <property type="match status" value="1"/>
</dbReference>
<dbReference type="NCBIfam" id="TIGR01262">
    <property type="entry name" value="maiA"/>
    <property type="match status" value="1"/>
</dbReference>
<dbReference type="InterPro" id="IPR004045">
    <property type="entry name" value="Glutathione_S-Trfase_N"/>
</dbReference>
<dbReference type="InterPro" id="IPR036282">
    <property type="entry name" value="Glutathione-S-Trfase_C_sf"/>
</dbReference>
<dbReference type="PROSITE" id="PS50404">
    <property type="entry name" value="GST_NTER"/>
    <property type="match status" value="1"/>
</dbReference>
<dbReference type="PROSITE" id="PS50405">
    <property type="entry name" value="GST_CTER"/>
    <property type="match status" value="1"/>
</dbReference>
<dbReference type="EC" id="5.2.1.2" evidence="4"/>
<sequence>MTDRVLYGYFRSSAAYRVRIALNLKGLDYRYQPINLLKGEQRSAEYLAINPQGLVPLLDDDGVRIAQSLAICEYLDEAYPDTPRLLPAEPAARARVRSLALAIAADIHPLQNTRVGKYLQTEYGKDEEGKAEWIRHWIRTGFDALEKQLAESPSRYAAGDLPTLADVCLLPQVFSARRFGVDLAPYPNIVRVADELEHLQAFAEAHPSRQPDAQPDAM</sequence>
<dbReference type="InterPro" id="IPR034330">
    <property type="entry name" value="GST_Zeta_C"/>
</dbReference>
<evidence type="ECO:0000259" key="3">
    <source>
        <dbReference type="PROSITE" id="PS50405"/>
    </source>
</evidence>
<dbReference type="EMBL" id="JBDOJC010000001">
    <property type="protein sequence ID" value="MEO2216477.1"/>
    <property type="molecule type" value="Genomic_DNA"/>
</dbReference>
<dbReference type="Pfam" id="PF13409">
    <property type="entry name" value="GST_N_2"/>
    <property type="match status" value="1"/>
</dbReference>
<dbReference type="CDD" id="cd03042">
    <property type="entry name" value="GST_N_Zeta"/>
    <property type="match status" value="1"/>
</dbReference>
<feature type="domain" description="GST N-terminal" evidence="2">
    <location>
        <begin position="2"/>
        <end position="83"/>
    </location>
</feature>
<keyword evidence="4" id="KW-0413">Isomerase</keyword>
<evidence type="ECO:0000313" key="4">
    <source>
        <dbReference type="EMBL" id="MEO2216477.1"/>
    </source>
</evidence>
<proteinExistence type="inferred from homology"/>
<dbReference type="InterPro" id="IPR040079">
    <property type="entry name" value="Glutathione_S-Trfase"/>
</dbReference>
<dbReference type="SUPFAM" id="SSF47616">
    <property type="entry name" value="GST C-terminal domain-like"/>
    <property type="match status" value="1"/>
</dbReference>
<name>A0ABV0FBH5_9NEIS</name>
<dbReference type="SFLD" id="SFLDG00358">
    <property type="entry name" value="Main_(cytGST)"/>
    <property type="match status" value="1"/>
</dbReference>
<reference evidence="4 5" key="1">
    <citation type="submission" date="2024-05" db="EMBL/GenBank/DDBJ databases">
        <authorList>
            <person name="De Oliveira J.P."/>
            <person name="Noriler S.A."/>
            <person name="De Oliveira A.G."/>
            <person name="Sipoli D.S."/>
        </authorList>
    </citation>
    <scope>NUCLEOTIDE SEQUENCE [LARGE SCALE GENOMIC DNA]</scope>
    <source>
        <strain evidence="4 5">LABIM189</strain>
    </source>
</reference>
<dbReference type="PANTHER" id="PTHR42673">
    <property type="entry name" value="MALEYLACETOACETATE ISOMERASE"/>
    <property type="match status" value="1"/>
</dbReference>
<evidence type="ECO:0000256" key="1">
    <source>
        <dbReference type="ARBA" id="ARBA00010007"/>
    </source>
</evidence>
<dbReference type="PANTHER" id="PTHR42673:SF4">
    <property type="entry name" value="MALEYLACETOACETATE ISOMERASE"/>
    <property type="match status" value="1"/>
</dbReference>
<dbReference type="GO" id="GO:0016034">
    <property type="term" value="F:maleylacetoacetate isomerase activity"/>
    <property type="evidence" value="ECO:0007669"/>
    <property type="project" value="UniProtKB-EC"/>
</dbReference>
<accession>A0ABV0FBH5</accession>
<dbReference type="RefSeq" id="WP_347369981.1">
    <property type="nucleotide sequence ID" value="NZ_JBDOJC010000001.1"/>
</dbReference>
<dbReference type="SUPFAM" id="SSF52833">
    <property type="entry name" value="Thioredoxin-like"/>
    <property type="match status" value="1"/>
</dbReference>
<dbReference type="SFLD" id="SFLDS00019">
    <property type="entry name" value="Glutathione_Transferase_(cytos"/>
    <property type="match status" value="1"/>
</dbReference>
<dbReference type="InterPro" id="IPR034333">
    <property type="entry name" value="GST_Zeta_N"/>
</dbReference>
<dbReference type="Pfam" id="PF13410">
    <property type="entry name" value="GST_C_2"/>
    <property type="match status" value="1"/>
</dbReference>
<dbReference type="InterPro" id="IPR005955">
    <property type="entry name" value="GST_Zeta"/>
</dbReference>
<dbReference type="InterPro" id="IPR010987">
    <property type="entry name" value="Glutathione-S-Trfase_C-like"/>
</dbReference>
<gene>
    <name evidence="4" type="primary">maiA</name>
    <name evidence="4" type="ORF">ABGV49_05335</name>
</gene>
<evidence type="ECO:0000313" key="5">
    <source>
        <dbReference type="Proteomes" id="UP001455709"/>
    </source>
</evidence>
<comment type="caution">
    <text evidence="4">The sequence shown here is derived from an EMBL/GenBank/DDBJ whole genome shotgun (WGS) entry which is preliminary data.</text>
</comment>
<dbReference type="Gene3D" id="1.20.1050.10">
    <property type="match status" value="1"/>
</dbReference>
<dbReference type="InterPro" id="IPR036249">
    <property type="entry name" value="Thioredoxin-like_sf"/>
</dbReference>
<dbReference type="Proteomes" id="UP001455709">
    <property type="component" value="Unassembled WGS sequence"/>
</dbReference>
<evidence type="ECO:0000259" key="2">
    <source>
        <dbReference type="PROSITE" id="PS50404"/>
    </source>
</evidence>
<comment type="similarity">
    <text evidence="1">Belongs to the GST superfamily. Zeta family.</text>
</comment>
<organism evidence="4 5">
    <name type="scientific">Chromobacterium vaccinii</name>
    <dbReference type="NCBI Taxonomy" id="1108595"/>
    <lineage>
        <taxon>Bacteria</taxon>
        <taxon>Pseudomonadati</taxon>
        <taxon>Pseudomonadota</taxon>
        <taxon>Betaproteobacteria</taxon>
        <taxon>Neisseriales</taxon>
        <taxon>Chromobacteriaceae</taxon>
        <taxon>Chromobacterium</taxon>
    </lineage>
</organism>
<dbReference type="CDD" id="cd03191">
    <property type="entry name" value="GST_C_Zeta"/>
    <property type="match status" value="1"/>
</dbReference>
<keyword evidence="5" id="KW-1185">Reference proteome</keyword>
<protein>
    <submittedName>
        <fullName evidence="4">Maleylacetoacetate isomerase</fullName>
        <ecNumber evidence="4">5.2.1.2</ecNumber>
    </submittedName>
</protein>
<feature type="domain" description="GST C-terminal" evidence="3">
    <location>
        <begin position="89"/>
        <end position="215"/>
    </location>
</feature>